<feature type="transmembrane region" description="Helical" evidence="1">
    <location>
        <begin position="82"/>
        <end position="99"/>
    </location>
</feature>
<keyword evidence="1" id="KW-0472">Membrane</keyword>
<gene>
    <name evidence="2" type="ORF">ZHD862_LOCUS23639</name>
</gene>
<keyword evidence="1" id="KW-1133">Transmembrane helix</keyword>
<name>A0A814XGT4_9BILA</name>
<proteinExistence type="predicted"/>
<evidence type="ECO:0000256" key="1">
    <source>
        <dbReference type="SAM" id="Phobius"/>
    </source>
</evidence>
<dbReference type="EMBL" id="CAJNOT010001550">
    <property type="protein sequence ID" value="CAF1216338.1"/>
    <property type="molecule type" value="Genomic_DNA"/>
</dbReference>
<accession>A0A814XGT4</accession>
<evidence type="ECO:0000313" key="2">
    <source>
        <dbReference type="EMBL" id="CAF1216338.1"/>
    </source>
</evidence>
<protein>
    <submittedName>
        <fullName evidence="2">Uncharacterized protein</fullName>
    </submittedName>
</protein>
<sequence>MNMTFRLMFKDLKCYKNGYCLTKCSELSKSIIQCTKEESRCWKMISPLGNYQCELQVNVGVINTANVCCSGNLCNSSIKIKLITISIAFSNLIAFIYTWCFE</sequence>
<comment type="caution">
    <text evidence="2">The sequence shown here is derived from an EMBL/GenBank/DDBJ whole genome shotgun (WGS) entry which is preliminary data.</text>
</comment>
<dbReference type="Proteomes" id="UP000663864">
    <property type="component" value="Unassembled WGS sequence"/>
</dbReference>
<keyword evidence="1" id="KW-0812">Transmembrane</keyword>
<evidence type="ECO:0000313" key="3">
    <source>
        <dbReference type="Proteomes" id="UP000663864"/>
    </source>
</evidence>
<dbReference type="AlphaFoldDB" id="A0A814XGT4"/>
<organism evidence="2 3">
    <name type="scientific">Rotaria sordida</name>
    <dbReference type="NCBI Taxonomy" id="392033"/>
    <lineage>
        <taxon>Eukaryota</taxon>
        <taxon>Metazoa</taxon>
        <taxon>Spiralia</taxon>
        <taxon>Gnathifera</taxon>
        <taxon>Rotifera</taxon>
        <taxon>Eurotatoria</taxon>
        <taxon>Bdelloidea</taxon>
        <taxon>Philodinida</taxon>
        <taxon>Philodinidae</taxon>
        <taxon>Rotaria</taxon>
    </lineage>
</organism>
<reference evidence="2" key="1">
    <citation type="submission" date="2021-02" db="EMBL/GenBank/DDBJ databases">
        <authorList>
            <person name="Nowell W R."/>
        </authorList>
    </citation>
    <scope>NUCLEOTIDE SEQUENCE</scope>
</reference>